<dbReference type="InterPro" id="IPR051267">
    <property type="entry name" value="STEAP_metalloreductase"/>
</dbReference>
<dbReference type="PANTHER" id="PTHR14239">
    <property type="entry name" value="DUDULIN-RELATED"/>
    <property type="match status" value="1"/>
</dbReference>
<dbReference type="PANTHER" id="PTHR14239:SF0">
    <property type="entry name" value="F420-DEPENDENT NADP REDUCTASE"/>
    <property type="match status" value="1"/>
</dbReference>
<dbReference type="Pfam" id="PF03807">
    <property type="entry name" value="F420_oxidored"/>
    <property type="match status" value="1"/>
</dbReference>
<keyword evidence="1" id="KW-0560">Oxidoreductase</keyword>
<comment type="caution">
    <text evidence="3">The sequence shown here is derived from an EMBL/GenBank/DDBJ whole genome shotgun (WGS) entry which is preliminary data.</text>
</comment>
<sequence length="209" mass="22135">MRVAVLGTGEVALTLVPAFLGSGHDVVVGTRDPAATLARNPSFGVPVTVFAEAVRDADLVVNAISGPVCVTALAPLAEALAGRILMDVSSPFDFSREDEIVLDPVNTDSLGERLQRALPEARVVKTFNTLAAEVMTSPEVAGADHSVFLSGDDDSAKDVVGDLLRGWGWSDVIDLGPIGTARATEMMLPMWMSLYKTLGTHRFGFKIAR</sequence>
<evidence type="ECO:0000313" key="4">
    <source>
        <dbReference type="Proteomes" id="UP001183390"/>
    </source>
</evidence>
<dbReference type="InterPro" id="IPR028939">
    <property type="entry name" value="P5C_Rdtase_cat_N"/>
</dbReference>
<organism evidence="3 4">
    <name type="scientific">Nocardiopsis lambiniae</name>
    <dbReference type="NCBI Taxonomy" id="3075539"/>
    <lineage>
        <taxon>Bacteria</taxon>
        <taxon>Bacillati</taxon>
        <taxon>Actinomycetota</taxon>
        <taxon>Actinomycetes</taxon>
        <taxon>Streptosporangiales</taxon>
        <taxon>Nocardiopsidaceae</taxon>
        <taxon>Nocardiopsis</taxon>
    </lineage>
</organism>
<keyword evidence="4" id="KW-1185">Reference proteome</keyword>
<dbReference type="EMBL" id="JAVREP010000014">
    <property type="protein sequence ID" value="MDT0330625.1"/>
    <property type="molecule type" value="Genomic_DNA"/>
</dbReference>
<dbReference type="SUPFAM" id="SSF51735">
    <property type="entry name" value="NAD(P)-binding Rossmann-fold domains"/>
    <property type="match status" value="1"/>
</dbReference>
<name>A0ABU2MDI6_9ACTN</name>
<dbReference type="InterPro" id="IPR036291">
    <property type="entry name" value="NAD(P)-bd_dom_sf"/>
</dbReference>
<dbReference type="Gene3D" id="3.40.50.720">
    <property type="entry name" value="NAD(P)-binding Rossmann-like Domain"/>
    <property type="match status" value="1"/>
</dbReference>
<protein>
    <submittedName>
        <fullName evidence="3">NAD(P)-binding domain-containing protein</fullName>
    </submittedName>
</protein>
<feature type="domain" description="Pyrroline-5-carboxylate reductase catalytic N-terminal" evidence="2">
    <location>
        <begin position="2"/>
        <end position="90"/>
    </location>
</feature>
<evidence type="ECO:0000313" key="3">
    <source>
        <dbReference type="EMBL" id="MDT0330625.1"/>
    </source>
</evidence>
<proteinExistence type="predicted"/>
<gene>
    <name evidence="3" type="ORF">RM479_19590</name>
</gene>
<evidence type="ECO:0000256" key="1">
    <source>
        <dbReference type="ARBA" id="ARBA00023002"/>
    </source>
</evidence>
<dbReference type="RefSeq" id="WP_311513172.1">
    <property type="nucleotide sequence ID" value="NZ_JAVREP010000014.1"/>
</dbReference>
<reference evidence="4" key="1">
    <citation type="submission" date="2023-07" db="EMBL/GenBank/DDBJ databases">
        <title>30 novel species of actinomycetes from the DSMZ collection.</title>
        <authorList>
            <person name="Nouioui I."/>
        </authorList>
    </citation>
    <scope>NUCLEOTIDE SEQUENCE [LARGE SCALE GENOMIC DNA]</scope>
    <source>
        <strain evidence="4">DSM 44743</strain>
    </source>
</reference>
<evidence type="ECO:0000259" key="2">
    <source>
        <dbReference type="Pfam" id="PF03807"/>
    </source>
</evidence>
<dbReference type="Proteomes" id="UP001183390">
    <property type="component" value="Unassembled WGS sequence"/>
</dbReference>
<accession>A0ABU2MDI6</accession>